<accession>A0A2N0QL05</accession>
<evidence type="ECO:0000256" key="1">
    <source>
        <dbReference type="SAM" id="MobiDB-lite"/>
    </source>
</evidence>
<proteinExistence type="predicted"/>
<dbReference type="EMBL" id="LLXH01007102">
    <property type="protein sequence ID" value="PKC51732.1"/>
    <property type="molecule type" value="Genomic_DNA"/>
</dbReference>
<dbReference type="Proteomes" id="UP000232688">
    <property type="component" value="Unassembled WGS sequence"/>
</dbReference>
<evidence type="ECO:0000313" key="2">
    <source>
        <dbReference type="EMBL" id="PKC51732.1"/>
    </source>
</evidence>
<feature type="region of interest" description="Disordered" evidence="1">
    <location>
        <begin position="68"/>
        <end position="89"/>
    </location>
</feature>
<reference evidence="2 3" key="1">
    <citation type="submission" date="2017-10" db="EMBL/GenBank/DDBJ databases">
        <title>Extensive intraspecific genome diversity in a model arbuscular mycorrhizal fungus.</title>
        <authorList>
            <person name="Chen E.C.H."/>
            <person name="Morin E."/>
            <person name="Baudet D."/>
            <person name="Noel J."/>
            <person name="Ndikumana S."/>
            <person name="Charron P."/>
            <person name="St-Onge C."/>
            <person name="Giorgi J."/>
            <person name="Grigoriev I.V."/>
            <person name="Roux C."/>
            <person name="Martin F.M."/>
            <person name="Corradi N."/>
        </authorList>
    </citation>
    <scope>NUCLEOTIDE SEQUENCE [LARGE SCALE GENOMIC DNA]</scope>
    <source>
        <strain evidence="2 3">A1</strain>
    </source>
</reference>
<sequence>MELYDLLLTCQIHPQILLTWGSDRSKSLDSTPITFHGNTILTPSSTKAECFTILTALLVYLTVQSISTHRSKNEKSGTNRSPIRQFANF</sequence>
<dbReference type="VEuPathDB" id="FungiDB:RhiirA1_483113"/>
<dbReference type="AlphaFoldDB" id="A0A2N0QL05"/>
<evidence type="ECO:0000313" key="3">
    <source>
        <dbReference type="Proteomes" id="UP000232688"/>
    </source>
</evidence>
<comment type="caution">
    <text evidence="2">The sequence shown here is derived from an EMBL/GenBank/DDBJ whole genome shotgun (WGS) entry which is preliminary data.</text>
</comment>
<reference evidence="2 3" key="2">
    <citation type="submission" date="2017-10" db="EMBL/GenBank/DDBJ databases">
        <title>Genome analyses suggest a sexual origin of heterokaryosis in a supposedly ancient asexual fungus.</title>
        <authorList>
            <person name="Corradi N."/>
            <person name="Sedzielewska K."/>
            <person name="Noel J."/>
            <person name="Charron P."/>
            <person name="Farinelli L."/>
            <person name="Marton T."/>
            <person name="Kruger M."/>
            <person name="Pelin A."/>
            <person name="Brachmann A."/>
            <person name="Corradi N."/>
        </authorList>
    </citation>
    <scope>NUCLEOTIDE SEQUENCE [LARGE SCALE GENOMIC DNA]</scope>
    <source>
        <strain evidence="2 3">A1</strain>
    </source>
</reference>
<feature type="compositionally biased region" description="Polar residues" evidence="1">
    <location>
        <begin position="78"/>
        <end position="89"/>
    </location>
</feature>
<organism evidence="2 3">
    <name type="scientific">Rhizophagus irregularis</name>
    <dbReference type="NCBI Taxonomy" id="588596"/>
    <lineage>
        <taxon>Eukaryota</taxon>
        <taxon>Fungi</taxon>
        <taxon>Fungi incertae sedis</taxon>
        <taxon>Mucoromycota</taxon>
        <taxon>Glomeromycotina</taxon>
        <taxon>Glomeromycetes</taxon>
        <taxon>Glomerales</taxon>
        <taxon>Glomeraceae</taxon>
        <taxon>Rhizophagus</taxon>
    </lineage>
</organism>
<gene>
    <name evidence="2" type="ORF">RhiirA1_483113</name>
</gene>
<name>A0A2N0QL05_9GLOM</name>
<protein>
    <submittedName>
        <fullName evidence="2">Uncharacterized protein</fullName>
    </submittedName>
</protein>